<evidence type="ECO:0000313" key="2">
    <source>
        <dbReference type="EMBL" id="KAJ4450686.1"/>
    </source>
</evidence>
<evidence type="ECO:0000256" key="1">
    <source>
        <dbReference type="SAM" id="MobiDB-lite"/>
    </source>
</evidence>
<gene>
    <name evidence="2" type="ORF">ANN_02115</name>
</gene>
<dbReference type="PANTHER" id="PTHR47326">
    <property type="entry name" value="TRANSPOSABLE ELEMENT TC3 TRANSPOSASE-LIKE PROTEIN"/>
    <property type="match status" value="1"/>
</dbReference>
<evidence type="ECO:0008006" key="4">
    <source>
        <dbReference type="Google" id="ProtNLM"/>
    </source>
</evidence>
<feature type="region of interest" description="Disordered" evidence="1">
    <location>
        <begin position="1"/>
        <end position="25"/>
    </location>
</feature>
<reference evidence="2 3" key="1">
    <citation type="journal article" date="2022" name="Allergy">
        <title>Genome assembly and annotation of Periplaneta americana reveal a comprehensive cockroach allergen profile.</title>
        <authorList>
            <person name="Wang L."/>
            <person name="Xiong Q."/>
            <person name="Saelim N."/>
            <person name="Wang L."/>
            <person name="Nong W."/>
            <person name="Wan A.T."/>
            <person name="Shi M."/>
            <person name="Liu X."/>
            <person name="Cao Q."/>
            <person name="Hui J.H.L."/>
            <person name="Sookrung N."/>
            <person name="Leung T.F."/>
            <person name="Tungtrongchitr A."/>
            <person name="Tsui S.K.W."/>
        </authorList>
    </citation>
    <scope>NUCLEOTIDE SEQUENCE [LARGE SCALE GENOMIC DNA]</scope>
    <source>
        <strain evidence="2">PWHHKU_190912</strain>
    </source>
</reference>
<dbReference type="PANTHER" id="PTHR47326:SF1">
    <property type="entry name" value="HTH PSQ-TYPE DOMAIN-CONTAINING PROTEIN"/>
    <property type="match status" value="1"/>
</dbReference>
<dbReference type="Proteomes" id="UP001148838">
    <property type="component" value="Unassembled WGS sequence"/>
</dbReference>
<feature type="compositionally biased region" description="Basic residues" evidence="1">
    <location>
        <begin position="16"/>
        <end position="25"/>
    </location>
</feature>
<comment type="caution">
    <text evidence="2">The sequence shown here is derived from an EMBL/GenBank/DDBJ whole genome shotgun (WGS) entry which is preliminary data.</text>
</comment>
<protein>
    <recommendedName>
        <fullName evidence="4">Reverse transcriptase</fullName>
    </recommendedName>
</protein>
<sequence length="148" mass="17308">MGESRNAYRVLDGRPQGKRPLGRSRRRWEDNIKMDLREVGHDDRDWINLAQDRDQWRAYVRAAMAISCKQTTTTVDATIQVQWPPRSPDLSPLYFFMWGTVKDSVYQNILTTPDDMQQRIRQACVSIQPATRRAVIQSFENAFECVLM</sequence>
<proteinExistence type="predicted"/>
<dbReference type="InterPro" id="IPR036397">
    <property type="entry name" value="RNaseH_sf"/>
</dbReference>
<organism evidence="2 3">
    <name type="scientific">Periplaneta americana</name>
    <name type="common">American cockroach</name>
    <name type="synonym">Blatta americana</name>
    <dbReference type="NCBI Taxonomy" id="6978"/>
    <lineage>
        <taxon>Eukaryota</taxon>
        <taxon>Metazoa</taxon>
        <taxon>Ecdysozoa</taxon>
        <taxon>Arthropoda</taxon>
        <taxon>Hexapoda</taxon>
        <taxon>Insecta</taxon>
        <taxon>Pterygota</taxon>
        <taxon>Neoptera</taxon>
        <taxon>Polyneoptera</taxon>
        <taxon>Dictyoptera</taxon>
        <taxon>Blattodea</taxon>
        <taxon>Blattoidea</taxon>
        <taxon>Blattidae</taxon>
        <taxon>Blattinae</taxon>
        <taxon>Periplaneta</taxon>
    </lineage>
</organism>
<keyword evidence="3" id="KW-1185">Reference proteome</keyword>
<dbReference type="EMBL" id="JAJSOF020000001">
    <property type="protein sequence ID" value="KAJ4450686.1"/>
    <property type="molecule type" value="Genomic_DNA"/>
</dbReference>
<dbReference type="Gene3D" id="3.30.420.10">
    <property type="entry name" value="Ribonuclease H-like superfamily/Ribonuclease H"/>
    <property type="match status" value="1"/>
</dbReference>
<name>A0ABQ8TVD2_PERAM</name>
<evidence type="ECO:0000313" key="3">
    <source>
        <dbReference type="Proteomes" id="UP001148838"/>
    </source>
</evidence>
<accession>A0ABQ8TVD2</accession>